<reference evidence="2 3" key="1">
    <citation type="submission" date="2014-11" db="EMBL/GenBank/DDBJ databases">
        <authorList>
            <person name="Urmite Genomes Urmite Genomes"/>
        </authorList>
    </citation>
    <scope>NUCLEOTIDE SEQUENCE [LARGE SCALE GENOMIC DNA]</scope>
    <source>
        <strain evidence="2 3">Oc5</strain>
    </source>
</reference>
<evidence type="ECO:0000313" key="3">
    <source>
        <dbReference type="Proteomes" id="UP000040453"/>
    </source>
</evidence>
<organism evidence="2 3">
    <name type="scientific">Oceanobacillus oncorhynchi</name>
    <dbReference type="NCBI Taxonomy" id="545501"/>
    <lineage>
        <taxon>Bacteria</taxon>
        <taxon>Bacillati</taxon>
        <taxon>Bacillota</taxon>
        <taxon>Bacilli</taxon>
        <taxon>Bacillales</taxon>
        <taxon>Bacillaceae</taxon>
        <taxon>Oceanobacillus</taxon>
    </lineage>
</organism>
<keyword evidence="3" id="KW-1185">Reference proteome</keyword>
<sequence length="391" mass="45848">MDENFKDIHKAKKLLEINKMLTKSLKIEEILKSVIIAATELIDVSGVFIIYLYDEKTKTLKFAEGQDVNKEAFEKIAFAPGESIAGRVFQEKKSKLFTSEEEIDDYMKNMTAKNYQYYYKGIKERKIKSTFVVPIVNKNRCYGMVVVNNFSRKNIFTKEDMQVIEVVADQTAIAIDNSNVYQDLKEKNNLLRQSYAIHNQFYELIIEGRGIENVISLLEKIIESPVQFDHEIKEYDKENIFPIVRGNERLGLLKFEKAFNDFSYMSKIAIEQASLPIALELVKNNALFEKEIHFREEVFNQLMEGISDRDLQHALQYVKWKKDWTVQCMIMEGKDKSLWQLDKLIEKERFIQSIERISQSLGIDSLIFTRTFQVIVIVPEPKKNRLYELIH</sequence>
<dbReference type="Gene3D" id="3.30.450.40">
    <property type="match status" value="1"/>
</dbReference>
<dbReference type="Pfam" id="PF13185">
    <property type="entry name" value="GAF_2"/>
    <property type="match status" value="1"/>
</dbReference>
<dbReference type="OrthoDB" id="143422at2"/>
<dbReference type="SUPFAM" id="SSF55781">
    <property type="entry name" value="GAF domain-like"/>
    <property type="match status" value="1"/>
</dbReference>
<gene>
    <name evidence="2" type="ORF">BN997_02961</name>
</gene>
<proteinExistence type="predicted"/>
<accession>A0A0A1MU62</accession>
<dbReference type="AlphaFoldDB" id="A0A0A1MU62"/>
<dbReference type="Proteomes" id="UP000040453">
    <property type="component" value="Unassembled WGS sequence"/>
</dbReference>
<evidence type="ECO:0000313" key="2">
    <source>
        <dbReference type="EMBL" id="CEI83072.1"/>
    </source>
</evidence>
<protein>
    <submittedName>
        <fullName evidence="2">GAF domain protein</fullName>
    </submittedName>
</protein>
<evidence type="ECO:0000259" key="1">
    <source>
        <dbReference type="SMART" id="SM00065"/>
    </source>
</evidence>
<dbReference type="RefSeq" id="WP_042533268.1">
    <property type="nucleotide sequence ID" value="NZ_CDGG01000001.1"/>
</dbReference>
<name>A0A0A1MU62_9BACI</name>
<dbReference type="EMBL" id="CDGG01000001">
    <property type="protein sequence ID" value="CEI83072.1"/>
    <property type="molecule type" value="Genomic_DNA"/>
</dbReference>
<dbReference type="InterPro" id="IPR029016">
    <property type="entry name" value="GAF-like_dom_sf"/>
</dbReference>
<dbReference type="SMART" id="SM00065">
    <property type="entry name" value="GAF"/>
    <property type="match status" value="1"/>
</dbReference>
<feature type="domain" description="GAF" evidence="1">
    <location>
        <begin position="26"/>
        <end position="185"/>
    </location>
</feature>
<dbReference type="STRING" id="545501.BN997_02961"/>
<dbReference type="InterPro" id="IPR003018">
    <property type="entry name" value="GAF"/>
</dbReference>